<dbReference type="Pfam" id="PF13432">
    <property type="entry name" value="TPR_16"/>
    <property type="match status" value="1"/>
</dbReference>
<dbReference type="Pfam" id="PF13414">
    <property type="entry name" value="TPR_11"/>
    <property type="match status" value="1"/>
</dbReference>
<dbReference type="PROSITE" id="PS50293">
    <property type="entry name" value="TPR_REGION"/>
    <property type="match status" value="1"/>
</dbReference>
<name>A0ABV0JRP6_9CYAN</name>
<evidence type="ECO:0000313" key="4">
    <source>
        <dbReference type="EMBL" id="MEP0866140.1"/>
    </source>
</evidence>
<dbReference type="PANTHER" id="PTHR44858:SF1">
    <property type="entry name" value="UDP-N-ACETYLGLUCOSAMINE--PEPTIDE N-ACETYLGLUCOSAMINYLTRANSFERASE SPINDLY-RELATED"/>
    <property type="match status" value="1"/>
</dbReference>
<dbReference type="InterPro" id="IPR050498">
    <property type="entry name" value="Ycf3"/>
</dbReference>
<dbReference type="InterPro" id="IPR011990">
    <property type="entry name" value="TPR-like_helical_dom_sf"/>
</dbReference>
<keyword evidence="1" id="KW-0677">Repeat</keyword>
<evidence type="ECO:0000256" key="2">
    <source>
        <dbReference type="ARBA" id="ARBA00022803"/>
    </source>
</evidence>
<dbReference type="PROSITE" id="PS50005">
    <property type="entry name" value="TPR"/>
    <property type="match status" value="3"/>
</dbReference>
<dbReference type="PANTHER" id="PTHR44858">
    <property type="entry name" value="TETRATRICOPEPTIDE REPEAT PROTEIN 6"/>
    <property type="match status" value="1"/>
</dbReference>
<dbReference type="InterPro" id="IPR019734">
    <property type="entry name" value="TPR_rpt"/>
</dbReference>
<dbReference type="SUPFAM" id="SSF48452">
    <property type="entry name" value="TPR-like"/>
    <property type="match status" value="1"/>
</dbReference>
<comment type="caution">
    <text evidence="4">The sequence shown here is derived from an EMBL/GenBank/DDBJ whole genome shotgun (WGS) entry which is preliminary data.</text>
</comment>
<accession>A0ABV0JRP6</accession>
<dbReference type="EMBL" id="JAMPKK010000038">
    <property type="protein sequence ID" value="MEP0866140.1"/>
    <property type="molecule type" value="Genomic_DNA"/>
</dbReference>
<feature type="repeat" description="TPR" evidence="3">
    <location>
        <begin position="77"/>
        <end position="110"/>
    </location>
</feature>
<evidence type="ECO:0000313" key="5">
    <source>
        <dbReference type="Proteomes" id="UP001442494"/>
    </source>
</evidence>
<dbReference type="Pfam" id="PF14559">
    <property type="entry name" value="TPR_19"/>
    <property type="match status" value="1"/>
</dbReference>
<sequence length="273" mass="30481">MMRLILALLSVLLIFVSSGWVNVPTAIAQEQSSTYTEAQLQEGDELAAKAFTATNAGDFATAEGYWTQLIERFPDNPAIWSNRGNSKISQNKLQDAIADFNKSIEIAPNAPDPFLNRGTALEGLGQWEDAIADYNRVLEIDPNDAMAYNNRGNAKAGQEHWEEAIADYQKAADLAPNFAFARANYAIALYQTGQKDEAIRTMKNIVRKYPQFPDMRAALTAALWEQGKRGEAESNWVATVGLDSRYKDLNWVKNVRRWSPAMVAALEKFLKLQ</sequence>
<dbReference type="Proteomes" id="UP001442494">
    <property type="component" value="Unassembled WGS sequence"/>
</dbReference>
<feature type="repeat" description="TPR" evidence="3">
    <location>
        <begin position="111"/>
        <end position="144"/>
    </location>
</feature>
<reference evidence="4 5" key="1">
    <citation type="submission" date="2022-04" db="EMBL/GenBank/DDBJ databases">
        <title>Positive selection, recombination, and allopatry shape intraspecific diversity of widespread and dominant cyanobacteria.</title>
        <authorList>
            <person name="Wei J."/>
            <person name="Shu W."/>
            <person name="Hu C."/>
        </authorList>
    </citation>
    <scope>NUCLEOTIDE SEQUENCE [LARGE SCALE GENOMIC DNA]</scope>
    <source>
        <strain evidence="4 5">GB2-A5</strain>
    </source>
</reference>
<evidence type="ECO:0000256" key="3">
    <source>
        <dbReference type="PROSITE-ProRule" id="PRU00339"/>
    </source>
</evidence>
<feature type="repeat" description="TPR" evidence="3">
    <location>
        <begin position="145"/>
        <end position="178"/>
    </location>
</feature>
<dbReference type="RefSeq" id="WP_190425733.1">
    <property type="nucleotide sequence ID" value="NZ_JAMPKK010000038.1"/>
</dbReference>
<dbReference type="Gene3D" id="1.25.40.10">
    <property type="entry name" value="Tetratricopeptide repeat domain"/>
    <property type="match status" value="2"/>
</dbReference>
<keyword evidence="5" id="KW-1185">Reference proteome</keyword>
<dbReference type="SMART" id="SM00028">
    <property type="entry name" value="TPR"/>
    <property type="match status" value="5"/>
</dbReference>
<proteinExistence type="predicted"/>
<gene>
    <name evidence="4" type="ORF">NDI37_16875</name>
</gene>
<keyword evidence="2 3" id="KW-0802">TPR repeat</keyword>
<evidence type="ECO:0000256" key="1">
    <source>
        <dbReference type="ARBA" id="ARBA00022737"/>
    </source>
</evidence>
<organism evidence="4 5">
    <name type="scientific">Funiculus sociatus GB2-A5</name>
    <dbReference type="NCBI Taxonomy" id="2933946"/>
    <lineage>
        <taxon>Bacteria</taxon>
        <taxon>Bacillati</taxon>
        <taxon>Cyanobacteriota</taxon>
        <taxon>Cyanophyceae</taxon>
        <taxon>Coleofasciculales</taxon>
        <taxon>Coleofasciculaceae</taxon>
        <taxon>Funiculus</taxon>
    </lineage>
</organism>
<protein>
    <submittedName>
        <fullName evidence="4">Tetratricopeptide repeat protein</fullName>
    </submittedName>
</protein>